<feature type="binding site" evidence="8">
    <location>
        <position position="50"/>
    </location>
    <ligand>
        <name>Zn(2+)</name>
        <dbReference type="ChEBI" id="CHEBI:29105"/>
    </ligand>
</feature>
<protein>
    <submittedName>
        <fullName evidence="11">Zf-AD domain containing protein</fullName>
    </submittedName>
</protein>
<feature type="domain" description="C2H2-type" evidence="9">
    <location>
        <begin position="339"/>
        <end position="368"/>
    </location>
</feature>
<feature type="domain" description="C2H2-type" evidence="9">
    <location>
        <begin position="397"/>
        <end position="421"/>
    </location>
</feature>
<dbReference type="STRING" id="1661398.A0A482VFA6"/>
<feature type="domain" description="C2H2-type" evidence="9">
    <location>
        <begin position="257"/>
        <end position="284"/>
    </location>
</feature>
<evidence type="ECO:0000256" key="6">
    <source>
        <dbReference type="ARBA" id="ARBA00023242"/>
    </source>
</evidence>
<keyword evidence="5 8" id="KW-0862">Zinc</keyword>
<feature type="domain" description="C2H2-type" evidence="9">
    <location>
        <begin position="369"/>
        <end position="396"/>
    </location>
</feature>
<dbReference type="Pfam" id="PF07776">
    <property type="entry name" value="zf-AD"/>
    <property type="match status" value="1"/>
</dbReference>
<evidence type="ECO:0000313" key="11">
    <source>
        <dbReference type="EMBL" id="RZC04999.1"/>
    </source>
</evidence>
<keyword evidence="4 7" id="KW-0863">Zinc-finger</keyword>
<evidence type="ECO:0000256" key="8">
    <source>
        <dbReference type="PROSITE-ProRule" id="PRU01263"/>
    </source>
</evidence>
<feature type="domain" description="C2H2-type" evidence="9">
    <location>
        <begin position="285"/>
        <end position="312"/>
    </location>
</feature>
<dbReference type="SMART" id="SM00868">
    <property type="entry name" value="zf-AD"/>
    <property type="match status" value="1"/>
</dbReference>
<evidence type="ECO:0000256" key="2">
    <source>
        <dbReference type="ARBA" id="ARBA00022723"/>
    </source>
</evidence>
<dbReference type="Pfam" id="PF00096">
    <property type="entry name" value="zf-C2H2"/>
    <property type="match status" value="4"/>
</dbReference>
<dbReference type="PANTHER" id="PTHR24394">
    <property type="entry name" value="ZINC FINGER PROTEIN"/>
    <property type="match status" value="1"/>
</dbReference>
<dbReference type="Gene3D" id="3.30.160.60">
    <property type="entry name" value="Classic Zinc Finger"/>
    <property type="match status" value="6"/>
</dbReference>
<reference evidence="11 12" key="1">
    <citation type="submission" date="2017-03" db="EMBL/GenBank/DDBJ databases">
        <title>Genome of the blue death feigning beetle - Asbolus verrucosus.</title>
        <authorList>
            <person name="Rider S.D."/>
        </authorList>
    </citation>
    <scope>NUCLEOTIDE SEQUENCE [LARGE SCALE GENOMIC DNA]</scope>
    <source>
        <strain evidence="11">Butters</strain>
        <tissue evidence="11">Head and leg muscle</tissue>
    </source>
</reference>
<feature type="domain" description="ZAD" evidence="10">
    <location>
        <begin position="1"/>
        <end position="74"/>
    </location>
</feature>
<keyword evidence="6" id="KW-0539">Nucleus</keyword>
<comment type="subcellular location">
    <subcellularLocation>
        <location evidence="1">Nucleus</location>
    </subcellularLocation>
</comment>
<dbReference type="PROSITE" id="PS00028">
    <property type="entry name" value="ZINC_FINGER_C2H2_1"/>
    <property type="match status" value="6"/>
</dbReference>
<feature type="binding site" evidence="8">
    <location>
        <position position="5"/>
    </location>
    <ligand>
        <name>Zn(2+)</name>
        <dbReference type="ChEBI" id="CHEBI:29105"/>
    </ligand>
</feature>
<evidence type="ECO:0000256" key="1">
    <source>
        <dbReference type="ARBA" id="ARBA00004123"/>
    </source>
</evidence>
<proteinExistence type="predicted"/>
<dbReference type="Gene3D" id="3.40.1800.20">
    <property type="match status" value="1"/>
</dbReference>
<dbReference type="FunFam" id="3.30.160.60:FF:003140">
    <property type="entry name" value="Predicted protein"/>
    <property type="match status" value="1"/>
</dbReference>
<dbReference type="FunFam" id="3.30.160.60:FF:004392">
    <property type="match status" value="1"/>
</dbReference>
<name>A0A482VFA6_ASBVE</name>
<evidence type="ECO:0000256" key="5">
    <source>
        <dbReference type="ARBA" id="ARBA00022833"/>
    </source>
</evidence>
<evidence type="ECO:0000313" key="12">
    <source>
        <dbReference type="Proteomes" id="UP000292052"/>
    </source>
</evidence>
<evidence type="ECO:0000259" key="9">
    <source>
        <dbReference type="PROSITE" id="PS50157"/>
    </source>
</evidence>
<dbReference type="InterPro" id="IPR012934">
    <property type="entry name" value="Znf_AD"/>
</dbReference>
<evidence type="ECO:0000256" key="3">
    <source>
        <dbReference type="ARBA" id="ARBA00022737"/>
    </source>
</evidence>
<dbReference type="PROSITE" id="PS51915">
    <property type="entry name" value="ZAD"/>
    <property type="match status" value="1"/>
</dbReference>
<keyword evidence="3" id="KW-0677">Repeat</keyword>
<keyword evidence="2 8" id="KW-0479">Metal-binding</keyword>
<sequence length="449" mass="52555">MCRICGQINEACHLIYTKDPTNDIEDKIKKCLKLELFKDDYKPKQLCNPCLLKLNDFYQFLAICHATDQKFESILLNRHEWPNETILDYTQQKMSVIVTAKPTIDQLDCNEIDLYKESVLPLENCSINEHEMLEIVENASYTSLQENLEYLNPGYGMKKFHNEFYQESTVLRHSSNYQSQDSCSSNVAINYSCQQNLNPQIPYKENSESFPDLSYANVGLDYSNYNAREMRDNTNYTNYIETNKNEVRKPETSQKLFPCPHCEKKFKRRVTLNAHIAVHTKIRPYICDICKKSYAIKCDLTNHQKVHTDRNKCKYCSSSFPAPSKLERHLRTHTKDKPFVCDFKNCNKSFSDKRNLDGHKSLHSNEFNFSCKECGKAFRTKNRLKQHGKSHTASTPFVCEICSKPYKYKSTLIFHLKKHNGYFCPYCEKDCERAVKLVRHKRLCASKPK</sequence>
<dbReference type="GO" id="GO:0005634">
    <property type="term" value="C:nucleus"/>
    <property type="evidence" value="ECO:0007669"/>
    <property type="project" value="UniProtKB-SubCell"/>
</dbReference>
<dbReference type="InterPro" id="IPR013087">
    <property type="entry name" value="Znf_C2H2_type"/>
</dbReference>
<gene>
    <name evidence="11" type="ORF">BDFB_006643</name>
</gene>
<organism evidence="11 12">
    <name type="scientific">Asbolus verrucosus</name>
    <name type="common">Desert ironclad beetle</name>
    <dbReference type="NCBI Taxonomy" id="1661398"/>
    <lineage>
        <taxon>Eukaryota</taxon>
        <taxon>Metazoa</taxon>
        <taxon>Ecdysozoa</taxon>
        <taxon>Arthropoda</taxon>
        <taxon>Hexapoda</taxon>
        <taxon>Insecta</taxon>
        <taxon>Pterygota</taxon>
        <taxon>Neoptera</taxon>
        <taxon>Endopterygota</taxon>
        <taxon>Coleoptera</taxon>
        <taxon>Polyphaga</taxon>
        <taxon>Cucujiformia</taxon>
        <taxon>Tenebrionidae</taxon>
        <taxon>Pimeliinae</taxon>
        <taxon>Asbolus</taxon>
    </lineage>
</organism>
<dbReference type="OrthoDB" id="427030at2759"/>
<dbReference type="PROSITE" id="PS50157">
    <property type="entry name" value="ZINC_FINGER_C2H2_2"/>
    <property type="match status" value="6"/>
</dbReference>
<accession>A0A482VFA6</accession>
<dbReference type="Proteomes" id="UP000292052">
    <property type="component" value="Unassembled WGS sequence"/>
</dbReference>
<dbReference type="EMBL" id="QDEB01105575">
    <property type="protein sequence ID" value="RZC04999.1"/>
    <property type="molecule type" value="Genomic_DNA"/>
</dbReference>
<dbReference type="PANTHER" id="PTHR24394:SF29">
    <property type="entry name" value="MYONEURIN"/>
    <property type="match status" value="1"/>
</dbReference>
<dbReference type="FunFam" id="3.30.160.60:FF:000446">
    <property type="entry name" value="Zinc finger protein"/>
    <property type="match status" value="1"/>
</dbReference>
<dbReference type="SMART" id="SM00355">
    <property type="entry name" value="ZnF_C2H2"/>
    <property type="match status" value="7"/>
</dbReference>
<evidence type="ECO:0000256" key="7">
    <source>
        <dbReference type="PROSITE-ProRule" id="PRU00042"/>
    </source>
</evidence>
<feature type="binding site" evidence="8">
    <location>
        <position position="2"/>
    </location>
    <ligand>
        <name>Zn(2+)</name>
        <dbReference type="ChEBI" id="CHEBI:29105"/>
    </ligand>
</feature>
<feature type="binding site" evidence="8">
    <location>
        <position position="47"/>
    </location>
    <ligand>
        <name>Zn(2+)</name>
        <dbReference type="ChEBI" id="CHEBI:29105"/>
    </ligand>
</feature>
<dbReference type="SUPFAM" id="SSF57667">
    <property type="entry name" value="beta-beta-alpha zinc fingers"/>
    <property type="match status" value="3"/>
</dbReference>
<feature type="domain" description="C2H2-type" evidence="9">
    <location>
        <begin position="311"/>
        <end position="338"/>
    </location>
</feature>
<keyword evidence="12" id="KW-1185">Reference proteome</keyword>
<dbReference type="GO" id="GO:0000981">
    <property type="term" value="F:DNA-binding transcription factor activity, RNA polymerase II-specific"/>
    <property type="evidence" value="ECO:0007669"/>
    <property type="project" value="TreeGrafter"/>
</dbReference>
<comment type="caution">
    <text evidence="11">The sequence shown here is derived from an EMBL/GenBank/DDBJ whole genome shotgun (WGS) entry which is preliminary data.</text>
</comment>
<evidence type="ECO:0000259" key="10">
    <source>
        <dbReference type="PROSITE" id="PS51915"/>
    </source>
</evidence>
<dbReference type="InterPro" id="IPR036236">
    <property type="entry name" value="Znf_C2H2_sf"/>
</dbReference>
<evidence type="ECO:0000256" key="4">
    <source>
        <dbReference type="ARBA" id="ARBA00022771"/>
    </source>
</evidence>
<dbReference type="AlphaFoldDB" id="A0A482VFA6"/>
<dbReference type="GO" id="GO:0008270">
    <property type="term" value="F:zinc ion binding"/>
    <property type="evidence" value="ECO:0007669"/>
    <property type="project" value="UniProtKB-UniRule"/>
</dbReference>
<dbReference type="FunFam" id="3.30.160.60:FF:001049">
    <property type="entry name" value="zinc finger protein 319"/>
    <property type="match status" value="1"/>
</dbReference>
<dbReference type="SUPFAM" id="SSF57716">
    <property type="entry name" value="Glucocorticoid receptor-like (DNA-binding domain)"/>
    <property type="match status" value="1"/>
</dbReference>